<dbReference type="Proteomes" id="UP000001943">
    <property type="component" value="Chromosome"/>
</dbReference>
<dbReference type="HOGENOM" id="CLU_3354193_0_0_5"/>
<gene>
    <name evidence="1" type="ordered locus">APH_1044</name>
</gene>
<reference evidence="1 2" key="1">
    <citation type="journal article" date="2006" name="PLoS Genet.">
        <title>Comparative genomics of emerging human ehrlichiosis agents.</title>
        <authorList>
            <person name="Dunning Hotopp J.C."/>
            <person name="Lin M."/>
            <person name="Madupu R."/>
            <person name="Crabtree J."/>
            <person name="Angiuoli S.V."/>
            <person name="Eisen J.A."/>
            <person name="Seshadri R."/>
            <person name="Ren Q."/>
            <person name="Wu M."/>
            <person name="Utterback T.R."/>
            <person name="Smith S."/>
            <person name="Lewis M."/>
            <person name="Khouri H."/>
            <person name="Zhang C."/>
            <person name="Niu H."/>
            <person name="Lin Q."/>
            <person name="Ohashi N."/>
            <person name="Zhi N."/>
            <person name="Nelson W."/>
            <person name="Brinkac L.M."/>
            <person name="Dodson R.J."/>
            <person name="Rosovitz M.J."/>
            <person name="Sundaram J."/>
            <person name="Daugherty S.C."/>
            <person name="Davidsen T."/>
            <person name="Durkin A.S."/>
            <person name="Gwinn M."/>
            <person name="Haft D.H."/>
            <person name="Selengut J.D."/>
            <person name="Sullivan S.A."/>
            <person name="Zafar N."/>
            <person name="Zhou L."/>
            <person name="Benahmed F."/>
            <person name="Forberger H."/>
            <person name="Halpin R."/>
            <person name="Mulligan S."/>
            <person name="Robinson J."/>
            <person name="White O."/>
            <person name="Rikihisa Y."/>
            <person name="Tettelin H."/>
        </authorList>
    </citation>
    <scope>NUCLEOTIDE SEQUENCE [LARGE SCALE GENOMIC DNA]</scope>
    <source>
        <strain evidence="1 2">HZ</strain>
    </source>
</reference>
<dbReference type="AlphaFoldDB" id="Q2GJ50"/>
<dbReference type="KEGG" id="aph:APH_1044"/>
<accession>Q2GJ50</accession>
<organism evidence="1 2">
    <name type="scientific">Anaplasma phagocytophilum (strain HZ)</name>
    <dbReference type="NCBI Taxonomy" id="212042"/>
    <lineage>
        <taxon>Bacteria</taxon>
        <taxon>Pseudomonadati</taxon>
        <taxon>Pseudomonadota</taxon>
        <taxon>Alphaproteobacteria</taxon>
        <taxon>Rickettsiales</taxon>
        <taxon>Anaplasmataceae</taxon>
        <taxon>Anaplasma</taxon>
        <taxon>phagocytophilum group</taxon>
    </lineage>
</organism>
<protein>
    <submittedName>
        <fullName evidence="1">Uncharacterized protein</fullName>
    </submittedName>
</protein>
<proteinExistence type="predicted"/>
<sequence>MGQLQISEGLAALLLVECHDNIKKLMLVIMTIYKER</sequence>
<name>Q2GJ50_ANAPZ</name>
<dbReference type="EMBL" id="CP000235">
    <property type="protein sequence ID" value="ABD44224.1"/>
    <property type="molecule type" value="Genomic_DNA"/>
</dbReference>
<dbReference type="EnsemblBacteria" id="ABD44224">
    <property type="protein sequence ID" value="ABD44224"/>
    <property type="gene ID" value="APH_1044"/>
</dbReference>
<evidence type="ECO:0000313" key="2">
    <source>
        <dbReference type="Proteomes" id="UP000001943"/>
    </source>
</evidence>
<dbReference type="PaxDb" id="212042-APH_1044"/>
<keyword evidence="2" id="KW-1185">Reference proteome</keyword>
<evidence type="ECO:0000313" key="1">
    <source>
        <dbReference type="EMBL" id="ABD44224.1"/>
    </source>
</evidence>